<feature type="transmembrane region" description="Helical" evidence="7">
    <location>
        <begin position="189"/>
        <end position="209"/>
    </location>
</feature>
<name>A0A6N8HWH9_9FIRM</name>
<dbReference type="GO" id="GO:0009306">
    <property type="term" value="P:protein secretion"/>
    <property type="evidence" value="ECO:0007669"/>
    <property type="project" value="InterPro"/>
</dbReference>
<keyword evidence="8" id="KW-0966">Cell projection</keyword>
<dbReference type="GO" id="GO:0005886">
    <property type="term" value="C:plasma membrane"/>
    <property type="evidence" value="ECO:0007669"/>
    <property type="project" value="UniProtKB-SubCell"/>
</dbReference>
<dbReference type="InterPro" id="IPR006301">
    <property type="entry name" value="FlhA"/>
</dbReference>
<evidence type="ECO:0000313" key="9">
    <source>
        <dbReference type="Proteomes" id="UP000469440"/>
    </source>
</evidence>
<dbReference type="Gene3D" id="3.40.30.60">
    <property type="entry name" value="FHIPEP family, domain 1"/>
    <property type="match status" value="1"/>
</dbReference>
<dbReference type="PIRSF" id="PIRSF005419">
    <property type="entry name" value="FlhA"/>
    <property type="match status" value="1"/>
</dbReference>
<accession>A0A6N8HWH9</accession>
<keyword evidence="7" id="KW-0653">Protein transport</keyword>
<evidence type="ECO:0000256" key="7">
    <source>
        <dbReference type="RuleBase" id="RU364093"/>
    </source>
</evidence>
<keyword evidence="9" id="KW-1185">Reference proteome</keyword>
<keyword evidence="7" id="KW-1005">Bacterial flagellum biogenesis</keyword>
<sequence length="686" mass="75221">MKLLNHVVSLFVILIIALIIIPLPAFLLDMMFIINISLSLIILMLTMYIKTALEFSVFPSILLITTLFRLALNISSTRLILSHSGSAGQVIKTFGTFVLQGNIVVGFVVFLIIVLVQFLVITKGAERVSEVAARFRLDAMPGKQMAIDADLNSGLIDEQTARRRREDIQREAEFYGSMDGASKFVKGDAIMSIVITFINFIGGLIVGMVQGGQTFGDVLNIYSIATVGDGLVSQVPALLISTATGMIVTRAASNSTLGEDVSRQFSSQPMVLLLAGCGVLALNLIPGMPHVQLLLLSAFLIGSGLMLRRKLEQSAAAPAQQASGSSAVPEQSDETSYYKNIDHIYGLLPLDAIEMDFGYSLIPLVDEASGSSFIERLVTFRKQFAVEMGMVVPTVRLRDNGLLNPNQYVIKIKGEEVARGEILMDYYLALDPGNRTGEIDGIDTIEPAYGIPSKWITPDKKDMAEIYGYTVIDPLSVVVTHLSETVRRHADELLSRQEVGQLLESVKIYDASLVSDVVPNVITHSNLQKVLCALLKEGIPIRDMETILETVSNNAAAARDPDMMTEYVRQALHRTITRKWADGGQIRVITLDSEVEKSIVGSISKNEHGTYLSLDPQTTQKIITKLTDCIAKVHDVVNTPVILTSPVVRIYFSKLLQQFYPRAVVLSFNELDNNIQIQAVANVTLE</sequence>
<evidence type="ECO:0000256" key="1">
    <source>
        <dbReference type="ARBA" id="ARBA00004651"/>
    </source>
</evidence>
<dbReference type="NCBIfam" id="TIGR01398">
    <property type="entry name" value="FlhA"/>
    <property type="match status" value="1"/>
</dbReference>
<keyword evidence="8" id="KW-0969">Cilium</keyword>
<comment type="caution">
    <text evidence="8">The sequence shown here is derived from an EMBL/GenBank/DDBJ whole genome shotgun (WGS) entry which is preliminary data.</text>
</comment>
<comment type="function">
    <text evidence="7">Required for formation of the rod structure of the flagellar apparatus. Together with FliI and FliH, may constitute the export apparatus of flagellin.</text>
</comment>
<feature type="transmembrane region" description="Helical" evidence="7">
    <location>
        <begin position="32"/>
        <end position="49"/>
    </location>
</feature>
<dbReference type="PANTHER" id="PTHR30161:SF1">
    <property type="entry name" value="FLAGELLAR BIOSYNTHESIS PROTEIN FLHA-RELATED"/>
    <property type="match status" value="1"/>
</dbReference>
<dbReference type="AlphaFoldDB" id="A0A6N8HWH9"/>
<dbReference type="OrthoDB" id="9759185at2"/>
<dbReference type="PRINTS" id="PR00949">
    <property type="entry name" value="TYPE3IMAPROT"/>
</dbReference>
<feature type="transmembrane region" description="Helical" evidence="7">
    <location>
        <begin position="61"/>
        <end position="81"/>
    </location>
</feature>
<keyword evidence="8" id="KW-0282">Flagellum</keyword>
<feature type="transmembrane region" description="Helical" evidence="7">
    <location>
        <begin position="269"/>
        <end position="285"/>
    </location>
</feature>
<evidence type="ECO:0000256" key="6">
    <source>
        <dbReference type="ARBA" id="ARBA00023136"/>
    </source>
</evidence>
<reference evidence="8 9" key="1">
    <citation type="submission" date="2019-09" db="EMBL/GenBank/DDBJ databases">
        <title>Genome sequence of Clostridium sp. EA1.</title>
        <authorList>
            <person name="Poehlein A."/>
            <person name="Bengelsdorf F.R."/>
            <person name="Daniel R."/>
        </authorList>
    </citation>
    <scope>NUCLEOTIDE SEQUENCE [LARGE SCALE GENOMIC DNA]</scope>
    <source>
        <strain evidence="8 9">EA1</strain>
    </source>
</reference>
<comment type="subcellular location">
    <subcellularLocation>
        <location evidence="1 7">Cell membrane</location>
        <topology evidence="1 7">Multi-pass membrane protein</topology>
    </subcellularLocation>
</comment>
<proteinExistence type="inferred from homology"/>
<feature type="transmembrane region" description="Helical" evidence="7">
    <location>
        <begin position="101"/>
        <end position="121"/>
    </location>
</feature>
<dbReference type="Proteomes" id="UP000469440">
    <property type="component" value="Unassembled WGS sequence"/>
</dbReference>
<evidence type="ECO:0000256" key="3">
    <source>
        <dbReference type="ARBA" id="ARBA00022475"/>
    </source>
</evidence>
<comment type="similarity">
    <text evidence="2 7">Belongs to the FHIPEP (flagella/HR/invasion proteins export pore) family.</text>
</comment>
<evidence type="ECO:0000256" key="2">
    <source>
        <dbReference type="ARBA" id="ARBA00008835"/>
    </source>
</evidence>
<dbReference type="RefSeq" id="WP_156989667.1">
    <property type="nucleotide sequence ID" value="NZ_VWXL01000014.1"/>
</dbReference>
<evidence type="ECO:0000256" key="4">
    <source>
        <dbReference type="ARBA" id="ARBA00022692"/>
    </source>
</evidence>
<dbReference type="PANTHER" id="PTHR30161">
    <property type="entry name" value="FLAGELLAR EXPORT PROTEIN, MEMBRANE FLHA SUBUNIT-RELATED"/>
    <property type="match status" value="1"/>
</dbReference>
<evidence type="ECO:0000256" key="5">
    <source>
        <dbReference type="ARBA" id="ARBA00022989"/>
    </source>
</evidence>
<keyword evidence="3 7" id="KW-1003">Cell membrane</keyword>
<dbReference type="Pfam" id="PF00771">
    <property type="entry name" value="FHIPEP"/>
    <property type="match status" value="1"/>
</dbReference>
<keyword evidence="5 7" id="KW-1133">Transmembrane helix</keyword>
<dbReference type="InterPro" id="IPR042194">
    <property type="entry name" value="FHIPEP_1"/>
</dbReference>
<dbReference type="Gene3D" id="1.10.8.540">
    <property type="entry name" value="FHIPEP family, domain 3"/>
    <property type="match status" value="1"/>
</dbReference>
<dbReference type="EMBL" id="VWXL01000014">
    <property type="protein sequence ID" value="MVB09753.1"/>
    <property type="molecule type" value="Genomic_DNA"/>
</dbReference>
<protein>
    <recommendedName>
        <fullName evidence="7">Flagellar biosynthesis protein FlhA</fullName>
    </recommendedName>
</protein>
<evidence type="ECO:0000313" key="8">
    <source>
        <dbReference type="EMBL" id="MVB09753.1"/>
    </source>
</evidence>
<dbReference type="GO" id="GO:0044780">
    <property type="term" value="P:bacterial-type flagellum assembly"/>
    <property type="evidence" value="ECO:0007669"/>
    <property type="project" value="InterPro"/>
</dbReference>
<feature type="transmembrane region" description="Helical" evidence="7">
    <location>
        <begin position="221"/>
        <end position="248"/>
    </location>
</feature>
<dbReference type="InterPro" id="IPR001712">
    <property type="entry name" value="T3SS_FHIPEP"/>
</dbReference>
<keyword evidence="7" id="KW-1006">Bacterial flagellum protein export</keyword>
<keyword evidence="6 7" id="KW-0472">Membrane</keyword>
<keyword evidence="4 7" id="KW-0812">Transmembrane</keyword>
<dbReference type="InterPro" id="IPR042196">
    <property type="entry name" value="FHIPEP_4"/>
</dbReference>
<dbReference type="Gene3D" id="3.40.50.12790">
    <property type="entry name" value="FHIPEP family, domain 4"/>
    <property type="match status" value="1"/>
</dbReference>
<organism evidence="8 9">
    <name type="scientific">Caproicibacter fermentans</name>
    <dbReference type="NCBI Taxonomy" id="2576756"/>
    <lineage>
        <taxon>Bacteria</taxon>
        <taxon>Bacillati</taxon>
        <taxon>Bacillota</taxon>
        <taxon>Clostridia</taxon>
        <taxon>Eubacteriales</taxon>
        <taxon>Acutalibacteraceae</taxon>
        <taxon>Caproicibacter</taxon>
    </lineage>
</organism>
<dbReference type="InterPro" id="IPR042193">
    <property type="entry name" value="FHIPEP_3"/>
</dbReference>
<keyword evidence="7" id="KW-0813">Transport</keyword>
<gene>
    <name evidence="7 8" type="primary">flhA</name>
    <name evidence="8" type="ORF">CAFE_04180</name>
</gene>
<feature type="transmembrane region" description="Helical" evidence="7">
    <location>
        <begin position="7"/>
        <end position="26"/>
    </location>
</feature>